<protein>
    <recommendedName>
        <fullName evidence="1">Amidohydrolase-related domain-containing protein</fullName>
    </recommendedName>
</protein>
<feature type="domain" description="Amidohydrolase-related" evidence="1">
    <location>
        <begin position="76"/>
        <end position="239"/>
    </location>
</feature>
<dbReference type="Gene3D" id="2.30.40.10">
    <property type="entry name" value="Urease, subunit C, domain 1"/>
    <property type="match status" value="1"/>
</dbReference>
<dbReference type="SUPFAM" id="SSF51338">
    <property type="entry name" value="Composite domain of metallo-dependent hydrolases"/>
    <property type="match status" value="1"/>
</dbReference>
<reference evidence="2" key="1">
    <citation type="submission" date="2018-05" db="EMBL/GenBank/DDBJ databases">
        <authorList>
            <person name="Lanie J.A."/>
            <person name="Ng W.-L."/>
            <person name="Kazmierczak K.M."/>
            <person name="Andrzejewski T.M."/>
            <person name="Davidsen T.M."/>
            <person name="Wayne K.J."/>
            <person name="Tettelin H."/>
            <person name="Glass J.I."/>
            <person name="Rusch D."/>
            <person name="Podicherti R."/>
            <person name="Tsui H.-C.T."/>
            <person name="Winkler M.E."/>
        </authorList>
    </citation>
    <scope>NUCLEOTIDE SEQUENCE</scope>
</reference>
<organism evidence="2">
    <name type="scientific">marine metagenome</name>
    <dbReference type="NCBI Taxonomy" id="408172"/>
    <lineage>
        <taxon>unclassified sequences</taxon>
        <taxon>metagenomes</taxon>
        <taxon>ecological metagenomes</taxon>
    </lineage>
</organism>
<evidence type="ECO:0000259" key="1">
    <source>
        <dbReference type="Pfam" id="PF01979"/>
    </source>
</evidence>
<dbReference type="Gene3D" id="3.20.20.140">
    <property type="entry name" value="Metal-dependent hydrolases"/>
    <property type="match status" value="1"/>
</dbReference>
<gene>
    <name evidence="2" type="ORF">METZ01_LOCUS346742</name>
</gene>
<dbReference type="InterPro" id="IPR006680">
    <property type="entry name" value="Amidohydro-rel"/>
</dbReference>
<dbReference type="PANTHER" id="PTHR43135">
    <property type="entry name" value="ALPHA-D-RIBOSE 1-METHYLPHOSPHONATE 5-TRIPHOSPHATE DIPHOSPHATASE"/>
    <property type="match status" value="1"/>
</dbReference>
<sequence length="240" mass="24792">MEAIILVFLSSLFVTPVVAQEPVSAIRAARLIDGSGAPPIDDPIVLVRGDIIMAVGTAADVSIPAGAQIIDLGHFTILPGLIDCHVHITGTPGDGGDTQALRETEGHGAIHGVVNAKTTLESGFTTIRNTGSNSYGDIAVRDMINAGVIPGPRIYVATRGLGITGGHADINGWSPHLDLPGYAEIADGVDEVRKAVRRQVKYGADLIKVTATGGVLSAGDAVGAQQYSFEELVAIVEEAN</sequence>
<evidence type="ECO:0000313" key="2">
    <source>
        <dbReference type="EMBL" id="SVC93888.1"/>
    </source>
</evidence>
<name>A0A382RA41_9ZZZZ</name>
<proteinExistence type="predicted"/>
<feature type="non-terminal residue" evidence="2">
    <location>
        <position position="1"/>
    </location>
</feature>
<feature type="non-terminal residue" evidence="2">
    <location>
        <position position="240"/>
    </location>
</feature>
<dbReference type="AlphaFoldDB" id="A0A382RA41"/>
<dbReference type="PANTHER" id="PTHR43135:SF3">
    <property type="entry name" value="ALPHA-D-RIBOSE 1-METHYLPHOSPHONATE 5-TRIPHOSPHATE DIPHOSPHATASE"/>
    <property type="match status" value="1"/>
</dbReference>
<dbReference type="InterPro" id="IPR011059">
    <property type="entry name" value="Metal-dep_hydrolase_composite"/>
</dbReference>
<accession>A0A382RA41</accession>
<dbReference type="Pfam" id="PF01979">
    <property type="entry name" value="Amidohydro_1"/>
    <property type="match status" value="1"/>
</dbReference>
<dbReference type="InterPro" id="IPR032466">
    <property type="entry name" value="Metal_Hydrolase"/>
</dbReference>
<dbReference type="SUPFAM" id="SSF51556">
    <property type="entry name" value="Metallo-dependent hydrolases"/>
    <property type="match status" value="1"/>
</dbReference>
<dbReference type="InterPro" id="IPR051781">
    <property type="entry name" value="Metallo-dep_Hydrolase"/>
</dbReference>
<dbReference type="GO" id="GO:0016810">
    <property type="term" value="F:hydrolase activity, acting on carbon-nitrogen (but not peptide) bonds"/>
    <property type="evidence" value="ECO:0007669"/>
    <property type="project" value="InterPro"/>
</dbReference>
<dbReference type="EMBL" id="UINC01119800">
    <property type="protein sequence ID" value="SVC93888.1"/>
    <property type="molecule type" value="Genomic_DNA"/>
</dbReference>